<dbReference type="InterPro" id="IPR036365">
    <property type="entry name" value="PGBD-like_sf"/>
</dbReference>
<evidence type="ECO:0000313" key="5">
    <source>
        <dbReference type="Proteomes" id="UP000199594"/>
    </source>
</evidence>
<feature type="region of interest" description="Disordered" evidence="1">
    <location>
        <begin position="133"/>
        <end position="159"/>
    </location>
</feature>
<dbReference type="InterPro" id="IPR024408">
    <property type="entry name" value="Muramidase"/>
</dbReference>
<dbReference type="Pfam" id="PF01471">
    <property type="entry name" value="PG_binding_1"/>
    <property type="match status" value="1"/>
</dbReference>
<dbReference type="RefSeq" id="WP_089851503.1">
    <property type="nucleotide sequence ID" value="NZ_FPAQ01000039.1"/>
</dbReference>
<evidence type="ECO:0000259" key="3">
    <source>
        <dbReference type="Pfam" id="PF11860"/>
    </source>
</evidence>
<gene>
    <name evidence="4" type="ORF">SAMN04487956_13911</name>
</gene>
<protein>
    <submittedName>
        <fullName evidence="4">Putative peptidoglycan binding domain-containing protein</fullName>
    </submittedName>
</protein>
<proteinExistence type="predicted"/>
<reference evidence="4 5" key="1">
    <citation type="submission" date="2016-10" db="EMBL/GenBank/DDBJ databases">
        <authorList>
            <person name="de Groot N.N."/>
        </authorList>
    </citation>
    <scope>NUCLEOTIDE SEQUENCE [LARGE SCALE GENOMIC DNA]</scope>
    <source>
        <strain evidence="4 5">CGMCC 1.6493</strain>
    </source>
</reference>
<dbReference type="InterPro" id="IPR002477">
    <property type="entry name" value="Peptidoglycan-bd-like"/>
</dbReference>
<dbReference type="InterPro" id="IPR036366">
    <property type="entry name" value="PGBDSf"/>
</dbReference>
<name>A0A1I7C9T8_9GAMM</name>
<dbReference type="AlphaFoldDB" id="A0A1I7C9T8"/>
<evidence type="ECO:0000313" key="4">
    <source>
        <dbReference type="EMBL" id="SFT96195.1"/>
    </source>
</evidence>
<dbReference type="Proteomes" id="UP000199594">
    <property type="component" value="Unassembled WGS sequence"/>
</dbReference>
<dbReference type="Pfam" id="PF11860">
    <property type="entry name" value="Muramidase"/>
    <property type="match status" value="1"/>
</dbReference>
<dbReference type="SUPFAM" id="SSF47090">
    <property type="entry name" value="PGBD-like"/>
    <property type="match status" value="1"/>
</dbReference>
<feature type="domain" description="N-acetylmuramidase" evidence="3">
    <location>
        <begin position="87"/>
        <end position="262"/>
    </location>
</feature>
<dbReference type="Gene3D" id="1.10.101.10">
    <property type="entry name" value="PGBD-like superfamily/PGBD"/>
    <property type="match status" value="1"/>
</dbReference>
<accession>A0A1I7C9T8</accession>
<evidence type="ECO:0000259" key="2">
    <source>
        <dbReference type="Pfam" id="PF01471"/>
    </source>
</evidence>
<dbReference type="OrthoDB" id="1523598at2"/>
<dbReference type="EMBL" id="FPAQ01000039">
    <property type="protein sequence ID" value="SFT96195.1"/>
    <property type="molecule type" value="Genomic_DNA"/>
</dbReference>
<feature type="domain" description="Peptidoglycan binding-like" evidence="2">
    <location>
        <begin position="8"/>
        <end position="63"/>
    </location>
</feature>
<organism evidence="4 5">
    <name type="scientific">Halomonas saccharevitans</name>
    <dbReference type="NCBI Taxonomy" id="416872"/>
    <lineage>
        <taxon>Bacteria</taxon>
        <taxon>Pseudomonadati</taxon>
        <taxon>Pseudomonadota</taxon>
        <taxon>Gammaproteobacteria</taxon>
        <taxon>Oceanospirillales</taxon>
        <taxon>Halomonadaceae</taxon>
        <taxon>Halomonas</taxon>
    </lineage>
</organism>
<evidence type="ECO:0000256" key="1">
    <source>
        <dbReference type="SAM" id="MobiDB-lite"/>
    </source>
</evidence>
<sequence length="270" mass="30416">MTLHYGSTGPAVERLQNDLRRRGFGLTADGIYGPATETAVRAFQREQGLVIDGLAGRKTQRALQQGRDPKALRQADLVGAAETLEVELAAMMAVNEVESRGVGFHHGGPRNGAPVILFERHIMRRRLEHHGISPKPWESRTPNLVNRHPGGYQGGPHEHGRLARAGEIHAEAAIESASWGLFQIMGFHWQHLGYSSARVWEEAMRASEGRQLEAFVSFIESDHALHAALRHRDWRDFARRYNGPDFERNDYDTRLDAAYRRHARALERVA</sequence>